<evidence type="ECO:0000256" key="1">
    <source>
        <dbReference type="SAM" id="MobiDB-lite"/>
    </source>
</evidence>
<accession>A0A5C6EF54</accession>
<keyword evidence="2" id="KW-0732">Signal</keyword>
<dbReference type="Proteomes" id="UP000318288">
    <property type="component" value="Unassembled WGS sequence"/>
</dbReference>
<sequence precursor="true">MPVHFTSKRSSTQRRYFASLLAGGLLFAAPTVGVAADFGCGVEETCDAMPMFEATCGCGDDSCDSMNCGRSKGLLSGLKMPRMKMPNMSVPRINMKRTVVYKALDSVAGGIEKVLMLDKCNDGCDVICDDGCDAGMLDEWNGSMSPHINGYAEPMHIQSAPMMPPSPPPMIVHPHTGSPNTGMPHVESPHVESHSHPIQMAPMAAPQTQMRMSQPRIAPRSVPTQSRSVPTQQRMPTQPRVPVPQPLPEANRPAVPAPPIPDDKTDSMFDSLSDPFGDDEVRVRRYQPVRPSSYESDAVESTERPLSRSNQTSSRRVRSSR</sequence>
<keyword evidence="4" id="KW-1185">Reference proteome</keyword>
<feature type="region of interest" description="Disordered" evidence="1">
    <location>
        <begin position="176"/>
        <end position="321"/>
    </location>
</feature>
<proteinExistence type="predicted"/>
<name>A0A5C6EF54_9BACT</name>
<dbReference type="AlphaFoldDB" id="A0A5C6EF54"/>
<evidence type="ECO:0000256" key="2">
    <source>
        <dbReference type="SAM" id="SignalP"/>
    </source>
</evidence>
<evidence type="ECO:0008006" key="5">
    <source>
        <dbReference type="Google" id="ProtNLM"/>
    </source>
</evidence>
<dbReference type="EMBL" id="SJPW01000007">
    <property type="protein sequence ID" value="TWU47210.1"/>
    <property type="molecule type" value="Genomic_DNA"/>
</dbReference>
<comment type="caution">
    <text evidence="3">The sequence shown here is derived from an EMBL/GenBank/DDBJ whole genome shotgun (WGS) entry which is preliminary data.</text>
</comment>
<feature type="signal peptide" evidence="2">
    <location>
        <begin position="1"/>
        <end position="35"/>
    </location>
</feature>
<dbReference type="OrthoDB" id="260982at2"/>
<dbReference type="RefSeq" id="WP_146460858.1">
    <property type="nucleotide sequence ID" value="NZ_SJPW01000007.1"/>
</dbReference>
<feature type="chain" id="PRO_5022768103" description="Filamentous hemagglutinin" evidence="2">
    <location>
        <begin position="36"/>
        <end position="321"/>
    </location>
</feature>
<evidence type="ECO:0000313" key="3">
    <source>
        <dbReference type="EMBL" id="TWU47210.1"/>
    </source>
</evidence>
<feature type="compositionally biased region" description="Polar residues" evidence="1">
    <location>
        <begin position="222"/>
        <end position="236"/>
    </location>
</feature>
<organism evidence="3 4">
    <name type="scientific">Rubripirellula tenax</name>
    <dbReference type="NCBI Taxonomy" id="2528015"/>
    <lineage>
        <taxon>Bacteria</taxon>
        <taxon>Pseudomonadati</taxon>
        <taxon>Planctomycetota</taxon>
        <taxon>Planctomycetia</taxon>
        <taxon>Pirellulales</taxon>
        <taxon>Pirellulaceae</taxon>
        <taxon>Rubripirellula</taxon>
    </lineage>
</organism>
<evidence type="ECO:0000313" key="4">
    <source>
        <dbReference type="Proteomes" id="UP000318288"/>
    </source>
</evidence>
<reference evidence="3 4" key="1">
    <citation type="submission" date="2019-02" db="EMBL/GenBank/DDBJ databases">
        <title>Deep-cultivation of Planctomycetes and their phenomic and genomic characterization uncovers novel biology.</title>
        <authorList>
            <person name="Wiegand S."/>
            <person name="Jogler M."/>
            <person name="Boedeker C."/>
            <person name="Pinto D."/>
            <person name="Vollmers J."/>
            <person name="Rivas-Marin E."/>
            <person name="Kohn T."/>
            <person name="Peeters S.H."/>
            <person name="Heuer A."/>
            <person name="Rast P."/>
            <person name="Oberbeckmann S."/>
            <person name="Bunk B."/>
            <person name="Jeske O."/>
            <person name="Meyerdierks A."/>
            <person name="Storesund J.E."/>
            <person name="Kallscheuer N."/>
            <person name="Luecker S."/>
            <person name="Lage O.M."/>
            <person name="Pohl T."/>
            <person name="Merkel B.J."/>
            <person name="Hornburger P."/>
            <person name="Mueller R.-W."/>
            <person name="Bruemmer F."/>
            <person name="Labrenz M."/>
            <person name="Spormann A.M."/>
            <person name="Op Den Camp H."/>
            <person name="Overmann J."/>
            <person name="Amann R."/>
            <person name="Jetten M.S.M."/>
            <person name="Mascher T."/>
            <person name="Medema M.H."/>
            <person name="Devos D.P."/>
            <person name="Kaster A.-K."/>
            <person name="Ovreas L."/>
            <person name="Rohde M."/>
            <person name="Galperin M.Y."/>
            <person name="Jogler C."/>
        </authorList>
    </citation>
    <scope>NUCLEOTIDE SEQUENCE [LARGE SCALE GENOMIC DNA]</scope>
    <source>
        <strain evidence="3 4">Poly51</strain>
    </source>
</reference>
<gene>
    <name evidence="3" type="ORF">Poly51_50080</name>
</gene>
<protein>
    <recommendedName>
        <fullName evidence="5">Filamentous hemagglutinin</fullName>
    </recommendedName>
</protein>